<proteinExistence type="predicted"/>
<evidence type="ECO:0000256" key="1">
    <source>
        <dbReference type="SAM" id="SignalP"/>
    </source>
</evidence>
<gene>
    <name evidence="2" type="ORF">OCBIM_22003601mg</name>
</gene>
<feature type="signal peptide" evidence="1">
    <location>
        <begin position="1"/>
        <end position="20"/>
    </location>
</feature>
<reference evidence="2" key="1">
    <citation type="submission" date="2015-07" db="EMBL/GenBank/DDBJ databases">
        <title>MeaNS - Measles Nucleotide Surveillance Program.</title>
        <authorList>
            <person name="Tran T."/>
            <person name="Druce J."/>
        </authorList>
    </citation>
    <scope>NUCLEOTIDE SEQUENCE</scope>
    <source>
        <strain evidence="2">UCB-OBI-ISO-001</strain>
        <tissue evidence="2">Gonad</tissue>
    </source>
</reference>
<organism evidence="2">
    <name type="scientific">Octopus bimaculoides</name>
    <name type="common">California two-spotted octopus</name>
    <dbReference type="NCBI Taxonomy" id="37653"/>
    <lineage>
        <taxon>Eukaryota</taxon>
        <taxon>Metazoa</taxon>
        <taxon>Spiralia</taxon>
        <taxon>Lophotrochozoa</taxon>
        <taxon>Mollusca</taxon>
        <taxon>Cephalopoda</taxon>
        <taxon>Coleoidea</taxon>
        <taxon>Octopodiformes</taxon>
        <taxon>Octopoda</taxon>
        <taxon>Incirrata</taxon>
        <taxon>Octopodidae</taxon>
        <taxon>Octopus</taxon>
    </lineage>
</organism>
<name>A0A0L8FZ73_OCTBM</name>
<evidence type="ECO:0000313" key="2">
    <source>
        <dbReference type="EMBL" id="KOF70057.1"/>
    </source>
</evidence>
<feature type="chain" id="PRO_5005582787" evidence="1">
    <location>
        <begin position="21"/>
        <end position="91"/>
    </location>
</feature>
<keyword evidence="1" id="KW-0732">Signal</keyword>
<accession>A0A0L8FZ73</accession>
<protein>
    <submittedName>
        <fullName evidence="2">Uncharacterized protein</fullName>
    </submittedName>
</protein>
<sequence>MKLLGMFGFIIAGIILLSQSRESLNRFSTNFSTSSSLCSSSLGFSTQAIRKASPRGRGENNNCLINNLKKKVQQKQTLIPPRHNNAIQPIF</sequence>
<dbReference type="AlphaFoldDB" id="A0A0L8FZ73"/>
<dbReference type="EMBL" id="KQ425041">
    <property type="protein sequence ID" value="KOF70057.1"/>
    <property type="molecule type" value="Genomic_DNA"/>
</dbReference>